<dbReference type="AlphaFoldDB" id="A0A243SB44"/>
<name>A0A243SB44_9ACTN</name>
<organism evidence="2 3">
    <name type="scientific">Streptomyces swartbergensis</name>
    <dbReference type="NCBI Taxonomy" id="487165"/>
    <lineage>
        <taxon>Bacteria</taxon>
        <taxon>Bacillati</taxon>
        <taxon>Actinomycetota</taxon>
        <taxon>Actinomycetes</taxon>
        <taxon>Kitasatosporales</taxon>
        <taxon>Streptomycetaceae</taxon>
        <taxon>Streptomyces</taxon>
    </lineage>
</organism>
<sequence>MAPAGGGDTLAPLTRIPLEGGGSVLVEAPAALDGPVKAGRLGDAVHDIPVTLQGALEPVTQAAQATLEQLRKARPDAITVEFGIDLALEAGAVITKTQASCHLKVTMAWSRDDTGRPVVRD</sequence>
<protein>
    <recommendedName>
        <fullName evidence="1">Trypsin-co-occurring domain-containing protein</fullName>
    </recommendedName>
</protein>
<dbReference type="NCBIfam" id="NF041216">
    <property type="entry name" value="CU044_2847_fam"/>
    <property type="match status" value="1"/>
</dbReference>
<dbReference type="Pfam" id="PF19493">
    <property type="entry name" value="Trypco1"/>
    <property type="match status" value="1"/>
</dbReference>
<dbReference type="InterPro" id="IPR045794">
    <property type="entry name" value="Trypco1"/>
</dbReference>
<dbReference type="EMBL" id="NGFN01000017">
    <property type="protein sequence ID" value="OUD04250.1"/>
    <property type="molecule type" value="Genomic_DNA"/>
</dbReference>
<evidence type="ECO:0000313" key="2">
    <source>
        <dbReference type="EMBL" id="OUD04250.1"/>
    </source>
</evidence>
<reference evidence="2 3" key="1">
    <citation type="submission" date="2017-05" db="EMBL/GenBank/DDBJ databases">
        <title>Biotechnological potential of actinobacteria isolated from South African environments.</title>
        <authorList>
            <person name="Le Roes-Hill M."/>
            <person name="Prins A."/>
            <person name="Durrell K.A."/>
        </authorList>
    </citation>
    <scope>NUCLEOTIDE SEQUENCE [LARGE SCALE GENOMIC DNA]</scope>
    <source>
        <strain evidence="2 3">HMC13</strain>
    </source>
</reference>
<evidence type="ECO:0000313" key="3">
    <source>
        <dbReference type="Proteomes" id="UP000195105"/>
    </source>
</evidence>
<accession>A0A243SB44</accession>
<keyword evidence="3" id="KW-1185">Reference proteome</keyword>
<proteinExistence type="predicted"/>
<comment type="caution">
    <text evidence="2">The sequence shown here is derived from an EMBL/GenBank/DDBJ whole genome shotgun (WGS) entry which is preliminary data.</text>
</comment>
<feature type="domain" description="Trypsin-co-occurring" evidence="1">
    <location>
        <begin position="16"/>
        <end position="111"/>
    </location>
</feature>
<evidence type="ECO:0000259" key="1">
    <source>
        <dbReference type="Pfam" id="PF19493"/>
    </source>
</evidence>
<gene>
    <name evidence="2" type="ORF">CA983_05010</name>
</gene>
<dbReference type="Proteomes" id="UP000195105">
    <property type="component" value="Unassembled WGS sequence"/>
</dbReference>